<evidence type="ECO:0000256" key="1">
    <source>
        <dbReference type="SAM" id="MobiDB-lite"/>
    </source>
</evidence>
<keyword evidence="3" id="KW-1185">Reference proteome</keyword>
<proteinExistence type="predicted"/>
<dbReference type="Proteomes" id="UP001345013">
    <property type="component" value="Unassembled WGS sequence"/>
</dbReference>
<organism evidence="2 3">
    <name type="scientific">Lithohypha guttulata</name>
    <dbReference type="NCBI Taxonomy" id="1690604"/>
    <lineage>
        <taxon>Eukaryota</taxon>
        <taxon>Fungi</taxon>
        <taxon>Dikarya</taxon>
        <taxon>Ascomycota</taxon>
        <taxon>Pezizomycotina</taxon>
        <taxon>Eurotiomycetes</taxon>
        <taxon>Chaetothyriomycetidae</taxon>
        <taxon>Chaetothyriales</taxon>
        <taxon>Trichomeriaceae</taxon>
        <taxon>Lithohypha</taxon>
    </lineage>
</organism>
<reference evidence="2 3" key="1">
    <citation type="submission" date="2023-08" db="EMBL/GenBank/DDBJ databases">
        <title>Black Yeasts Isolated from many extreme environments.</title>
        <authorList>
            <person name="Coleine C."/>
            <person name="Stajich J.E."/>
            <person name="Selbmann L."/>
        </authorList>
    </citation>
    <scope>NUCLEOTIDE SEQUENCE [LARGE SCALE GENOMIC DNA]</scope>
    <source>
        <strain evidence="2 3">CCFEE 5885</strain>
    </source>
</reference>
<accession>A0ABR0K4Z7</accession>
<feature type="region of interest" description="Disordered" evidence="1">
    <location>
        <begin position="26"/>
        <end position="58"/>
    </location>
</feature>
<evidence type="ECO:0000313" key="3">
    <source>
        <dbReference type="Proteomes" id="UP001345013"/>
    </source>
</evidence>
<comment type="caution">
    <text evidence="2">The sequence shown here is derived from an EMBL/GenBank/DDBJ whole genome shotgun (WGS) entry which is preliminary data.</text>
</comment>
<protein>
    <submittedName>
        <fullName evidence="2">Uncharacterized protein</fullName>
    </submittedName>
</protein>
<sequence>MDTDMRSKVDAAKHLYHETGRISELDSQRCVRGPMSVDDQTDGQEGKSLPQGGALPVSAPNSLASKLLKVTVTDAAAKEDLSNRLHEAKSSLRDLCSRQLNDLLDEAPSDQKAVEDVDVLLSEMQAVRRSMETLVAIERALHDS</sequence>
<name>A0ABR0K4Z7_9EURO</name>
<dbReference type="EMBL" id="JAVRRG010000091">
    <property type="protein sequence ID" value="KAK5087387.1"/>
    <property type="molecule type" value="Genomic_DNA"/>
</dbReference>
<gene>
    <name evidence="2" type="ORF">LTR24_006738</name>
</gene>
<evidence type="ECO:0000313" key="2">
    <source>
        <dbReference type="EMBL" id="KAK5087387.1"/>
    </source>
</evidence>